<evidence type="ECO:0000256" key="2">
    <source>
        <dbReference type="ARBA" id="ARBA00015075"/>
    </source>
</evidence>
<sequence>MARYDVFPNPGGPGYLLEVQADLLDELNTRVVVPLVPYVEKLRVVRKLNPVFSINGKHYAMFTHLIATVPAVRLAESRINLLPHHDQIVGALDMLFQGF</sequence>
<gene>
    <name evidence="8" type="ORF">ABVK50_24425</name>
</gene>
<proteinExistence type="inferred from homology"/>
<evidence type="ECO:0000313" key="8">
    <source>
        <dbReference type="EMBL" id="XCG48348.1"/>
    </source>
</evidence>
<organism evidence="8">
    <name type="scientific">Mesorhizobium sp. WSM2240</name>
    <dbReference type="NCBI Taxonomy" id="3228851"/>
    <lineage>
        <taxon>Bacteria</taxon>
        <taxon>Pseudomonadati</taxon>
        <taxon>Pseudomonadota</taxon>
        <taxon>Alphaproteobacteria</taxon>
        <taxon>Hyphomicrobiales</taxon>
        <taxon>Phyllobacteriaceae</taxon>
        <taxon>Mesorhizobium</taxon>
    </lineage>
</organism>
<evidence type="ECO:0000256" key="5">
    <source>
        <dbReference type="ARBA" id="ARBA00023163"/>
    </source>
</evidence>
<evidence type="ECO:0000256" key="3">
    <source>
        <dbReference type="ARBA" id="ARBA00022491"/>
    </source>
</evidence>
<dbReference type="RefSeq" id="WP_353644122.1">
    <property type="nucleotide sequence ID" value="NZ_CP159253.1"/>
</dbReference>
<dbReference type="EMBL" id="CP159253">
    <property type="protein sequence ID" value="XCG48348.1"/>
    <property type="molecule type" value="Genomic_DNA"/>
</dbReference>
<evidence type="ECO:0000256" key="7">
    <source>
        <dbReference type="ARBA" id="ARBA00033135"/>
    </source>
</evidence>
<keyword evidence="3" id="KW-0678">Repressor</keyword>
<dbReference type="SUPFAM" id="SSF50118">
    <property type="entry name" value="Cell growth inhibitor/plasmid maintenance toxic component"/>
    <property type="match status" value="1"/>
</dbReference>
<protein>
    <recommendedName>
        <fullName evidence="2">Toxin CcdB</fullName>
    </recommendedName>
    <alternativeName>
        <fullName evidence="7">Cytotoxic protein CcdB</fullName>
    </alternativeName>
    <alternativeName>
        <fullName evidence="6">Protein LetD</fullName>
    </alternativeName>
</protein>
<comment type="similarity">
    <text evidence="1">Belongs to the CcdB toxin family.</text>
</comment>
<dbReference type="GO" id="GO:0006276">
    <property type="term" value="P:plasmid maintenance"/>
    <property type="evidence" value="ECO:0007669"/>
    <property type="project" value="InterPro"/>
</dbReference>
<dbReference type="Pfam" id="PF01845">
    <property type="entry name" value="CcdB"/>
    <property type="match status" value="1"/>
</dbReference>
<dbReference type="Gene3D" id="2.30.30.110">
    <property type="match status" value="1"/>
</dbReference>
<dbReference type="GO" id="GO:0008657">
    <property type="term" value="F:DNA topoisomerase type II (double strand cut, ATP-hydrolyzing) inhibitor activity"/>
    <property type="evidence" value="ECO:0007669"/>
    <property type="project" value="InterPro"/>
</dbReference>
<dbReference type="AlphaFoldDB" id="A0AAU8CN53"/>
<evidence type="ECO:0000256" key="4">
    <source>
        <dbReference type="ARBA" id="ARBA00023015"/>
    </source>
</evidence>
<dbReference type="InterPro" id="IPR002712">
    <property type="entry name" value="CcdB"/>
</dbReference>
<keyword evidence="5" id="KW-0804">Transcription</keyword>
<evidence type="ECO:0000256" key="6">
    <source>
        <dbReference type="ARBA" id="ARBA00029628"/>
    </source>
</evidence>
<reference evidence="8" key="1">
    <citation type="submission" date="2024-06" db="EMBL/GenBank/DDBJ databases">
        <title>Mesorhizobium karijinii sp. nov., a symbiont of the iconic Swainsona formosa from arid Australia.</title>
        <authorList>
            <person name="Hill Y.J."/>
            <person name="Watkin E.L.J."/>
            <person name="O'Hara G.W."/>
            <person name="Terpolilli J."/>
            <person name="Tye M.L."/>
            <person name="Kohlmeier M.G."/>
        </authorList>
    </citation>
    <scope>NUCLEOTIDE SEQUENCE</scope>
    <source>
        <strain evidence="8">WSM2240</strain>
    </source>
</reference>
<accession>A0AAU8CN53</accession>
<evidence type="ECO:0000256" key="1">
    <source>
        <dbReference type="ARBA" id="ARBA00005230"/>
    </source>
</evidence>
<name>A0AAU8CN53_9HYPH</name>
<dbReference type="InterPro" id="IPR011067">
    <property type="entry name" value="Plasmid_toxin/cell-grow_inhib"/>
</dbReference>
<keyword evidence="4" id="KW-0805">Transcription regulation</keyword>